<gene>
    <name evidence="2" type="ORF">E1B28_010585</name>
</gene>
<keyword evidence="3" id="KW-1185">Reference proteome</keyword>
<sequence>MTDARLFPRAALSLAPSSTSDIWVKLDSTATSAYHVNRKTAVVTGVIGFRCILAANLTGLWFWLKSRVVQDQVRLPEFLDFPFYPVHSSIQLNLSTRAKPRIGHLSIVSRERYFTVQCPPLLLKNCLVPRRVRFLACLQKPCRNVLQTCFTSHGTEFKRDSL</sequence>
<proteinExistence type="predicted"/>
<evidence type="ECO:0000313" key="2">
    <source>
        <dbReference type="EMBL" id="KAG7091558.1"/>
    </source>
</evidence>
<evidence type="ECO:0000256" key="1">
    <source>
        <dbReference type="SAM" id="Phobius"/>
    </source>
</evidence>
<comment type="caution">
    <text evidence="2">The sequence shown here is derived from an EMBL/GenBank/DDBJ whole genome shotgun (WGS) entry which is preliminary data.</text>
</comment>
<dbReference type="RefSeq" id="XP_043008028.1">
    <property type="nucleotide sequence ID" value="XM_043155557.1"/>
</dbReference>
<organism evidence="2 3">
    <name type="scientific">Marasmius oreades</name>
    <name type="common">fairy-ring Marasmius</name>
    <dbReference type="NCBI Taxonomy" id="181124"/>
    <lineage>
        <taxon>Eukaryota</taxon>
        <taxon>Fungi</taxon>
        <taxon>Dikarya</taxon>
        <taxon>Basidiomycota</taxon>
        <taxon>Agaricomycotina</taxon>
        <taxon>Agaricomycetes</taxon>
        <taxon>Agaricomycetidae</taxon>
        <taxon>Agaricales</taxon>
        <taxon>Marasmiineae</taxon>
        <taxon>Marasmiaceae</taxon>
        <taxon>Marasmius</taxon>
    </lineage>
</organism>
<keyword evidence="1" id="KW-0472">Membrane</keyword>
<accession>A0A9P7RYW5</accession>
<dbReference type="Proteomes" id="UP001049176">
    <property type="component" value="Chromosome 6"/>
</dbReference>
<name>A0A9P7RYW5_9AGAR</name>
<evidence type="ECO:0000313" key="3">
    <source>
        <dbReference type="Proteomes" id="UP001049176"/>
    </source>
</evidence>
<keyword evidence="1" id="KW-1133">Transmembrane helix</keyword>
<dbReference type="AlphaFoldDB" id="A0A9P7RYW5"/>
<feature type="transmembrane region" description="Helical" evidence="1">
    <location>
        <begin position="41"/>
        <end position="64"/>
    </location>
</feature>
<dbReference type="GeneID" id="66079661"/>
<dbReference type="EMBL" id="CM032186">
    <property type="protein sequence ID" value="KAG7091558.1"/>
    <property type="molecule type" value="Genomic_DNA"/>
</dbReference>
<protein>
    <submittedName>
        <fullName evidence="2">Uncharacterized protein</fullName>
    </submittedName>
</protein>
<keyword evidence="1" id="KW-0812">Transmembrane</keyword>
<reference evidence="2" key="1">
    <citation type="journal article" date="2021" name="Genome Biol. Evol.">
        <title>The assembled and annotated genome of the fairy-ring fungus Marasmius oreades.</title>
        <authorList>
            <person name="Hiltunen M."/>
            <person name="Ament-Velasquez S.L."/>
            <person name="Johannesson H."/>
        </authorList>
    </citation>
    <scope>NUCLEOTIDE SEQUENCE</scope>
    <source>
        <strain evidence="2">03SP1</strain>
    </source>
</reference>